<dbReference type="Pfam" id="PF07686">
    <property type="entry name" value="V-set"/>
    <property type="match status" value="1"/>
</dbReference>
<dbReference type="OMA" id="WFHKRNE"/>
<dbReference type="Ensembl" id="ENSLOCT00000000831.1">
    <property type="protein sequence ID" value="ENSLOCP00000000827.1"/>
    <property type="gene ID" value="ENSLOCG00000000745.1"/>
</dbReference>
<dbReference type="CDD" id="cd00099">
    <property type="entry name" value="IgV"/>
    <property type="match status" value="1"/>
</dbReference>
<evidence type="ECO:0000313" key="2">
    <source>
        <dbReference type="Ensembl" id="ENSLOCP00000000827.1"/>
    </source>
</evidence>
<dbReference type="InterPro" id="IPR036179">
    <property type="entry name" value="Ig-like_dom_sf"/>
</dbReference>
<dbReference type="InterPro" id="IPR007110">
    <property type="entry name" value="Ig-like_dom"/>
</dbReference>
<dbReference type="HOGENOM" id="CLU_1471518_0_0_1"/>
<dbReference type="SUPFAM" id="SSF48726">
    <property type="entry name" value="Immunoglobulin"/>
    <property type="match status" value="1"/>
</dbReference>
<evidence type="ECO:0000313" key="3">
    <source>
        <dbReference type="Proteomes" id="UP000018468"/>
    </source>
</evidence>
<dbReference type="PANTHER" id="PTHR11422:SF5">
    <property type="entry name" value="DIVERSE IMMUNOGLOBULIN DOMAIN-CONTAINING PROTEIN 1.1 ISOFORM X1-RELATED"/>
    <property type="match status" value="1"/>
</dbReference>
<feature type="domain" description="Ig-like" evidence="1">
    <location>
        <begin position="1"/>
        <end position="87"/>
    </location>
</feature>
<dbReference type="SMART" id="SM00409">
    <property type="entry name" value="IG"/>
    <property type="match status" value="1"/>
</dbReference>
<dbReference type="Proteomes" id="UP000018468">
    <property type="component" value="Linkage group LG29"/>
</dbReference>
<reference evidence="2" key="2">
    <citation type="submission" date="2025-08" db="UniProtKB">
        <authorList>
            <consortium name="Ensembl"/>
        </authorList>
    </citation>
    <scope>IDENTIFICATION</scope>
</reference>
<proteinExistence type="predicted"/>
<reference evidence="3" key="1">
    <citation type="submission" date="2011-12" db="EMBL/GenBank/DDBJ databases">
        <title>The Draft Genome of Lepisosteus oculatus.</title>
        <authorList>
            <consortium name="The Broad Institute Genome Assembly &amp; Analysis Group"/>
            <consortium name="Computational R&amp;D Group"/>
            <consortium name="and Sequencing Platform"/>
            <person name="Di Palma F."/>
            <person name="Alfoldi J."/>
            <person name="Johnson J."/>
            <person name="Berlin A."/>
            <person name="Gnerre S."/>
            <person name="Jaffe D."/>
            <person name="MacCallum I."/>
            <person name="Young S."/>
            <person name="Walker B.J."/>
            <person name="Lander E.S."/>
            <person name="Lindblad-Toh K."/>
        </authorList>
    </citation>
    <scope>NUCLEOTIDE SEQUENCE [LARGE SCALE GENOMIC DNA]</scope>
</reference>
<dbReference type="Gene3D" id="2.60.40.10">
    <property type="entry name" value="Immunoglobulins"/>
    <property type="match status" value="1"/>
</dbReference>
<reference evidence="2" key="3">
    <citation type="submission" date="2025-09" db="UniProtKB">
        <authorList>
            <consortium name="Ensembl"/>
        </authorList>
    </citation>
    <scope>IDENTIFICATION</scope>
</reference>
<dbReference type="GeneTree" id="ENSGT01140000283907"/>
<dbReference type="SMART" id="SM00408">
    <property type="entry name" value="IGc2"/>
    <property type="match status" value="1"/>
</dbReference>
<dbReference type="PANTHER" id="PTHR11422">
    <property type="entry name" value="T-CELL SURFACE GLYCOPROTEIN CD4"/>
    <property type="match status" value="1"/>
</dbReference>
<dbReference type="Bgee" id="ENSLOCG00000000745">
    <property type="expression patterns" value="Expressed in mesonephros and 12 other cell types or tissues"/>
</dbReference>
<dbReference type="InterPro" id="IPR003599">
    <property type="entry name" value="Ig_sub"/>
</dbReference>
<dbReference type="InParanoid" id="W5LXH0"/>
<dbReference type="InterPro" id="IPR013783">
    <property type="entry name" value="Ig-like_fold"/>
</dbReference>
<dbReference type="AlphaFoldDB" id="W5LXH0"/>
<keyword evidence="3" id="KW-1185">Reference proteome</keyword>
<name>W5LXH0_LEPOC</name>
<sequence>MFSSEGGNVSLPCDGVSSCDSVSWKYNTGSGPETLLIENGQDVTTQTDRAGRLTVLSDCSLHIHNLKKEDAGQYTCGPHSTRRKTISLSLLSVDPSLTGVNLSLYCRLYPDVDSAECNKTKNLRLTWVDEQGAELKNQRFKIRGASPCESVLTMKLRDSDRDQAWRCDLREEDELKASVQYRDSVFISGLINTNEQIAKLDTTLKCSLAVSYTALHRITLKGTGL</sequence>
<evidence type="ECO:0000259" key="1">
    <source>
        <dbReference type="PROSITE" id="PS50835"/>
    </source>
</evidence>
<organism evidence="2 3">
    <name type="scientific">Lepisosteus oculatus</name>
    <name type="common">Spotted gar</name>
    <dbReference type="NCBI Taxonomy" id="7918"/>
    <lineage>
        <taxon>Eukaryota</taxon>
        <taxon>Metazoa</taxon>
        <taxon>Chordata</taxon>
        <taxon>Craniata</taxon>
        <taxon>Vertebrata</taxon>
        <taxon>Euteleostomi</taxon>
        <taxon>Actinopterygii</taxon>
        <taxon>Neopterygii</taxon>
        <taxon>Holostei</taxon>
        <taxon>Semionotiformes</taxon>
        <taxon>Lepisosteidae</taxon>
        <taxon>Lepisosteus</taxon>
    </lineage>
</organism>
<accession>W5LXH0</accession>
<dbReference type="EMBL" id="AHAT01040283">
    <property type="status" value="NOT_ANNOTATED_CDS"/>
    <property type="molecule type" value="Genomic_DNA"/>
</dbReference>
<dbReference type="InterPro" id="IPR003598">
    <property type="entry name" value="Ig_sub2"/>
</dbReference>
<protein>
    <recommendedName>
        <fullName evidence="1">Ig-like domain-containing protein</fullName>
    </recommendedName>
</protein>
<dbReference type="PROSITE" id="PS50835">
    <property type="entry name" value="IG_LIKE"/>
    <property type="match status" value="1"/>
</dbReference>
<dbReference type="InterPro" id="IPR013106">
    <property type="entry name" value="Ig_V-set"/>
</dbReference>